<evidence type="ECO:0000313" key="2">
    <source>
        <dbReference type="EMBL" id="GAB0176179.1"/>
    </source>
</evidence>
<evidence type="ECO:0000313" key="3">
    <source>
        <dbReference type="Proteomes" id="UP001623348"/>
    </source>
</evidence>
<organism evidence="2 3">
    <name type="scientific">Grus japonensis</name>
    <name type="common">Japanese crane</name>
    <name type="synonym">Red-crowned crane</name>
    <dbReference type="NCBI Taxonomy" id="30415"/>
    <lineage>
        <taxon>Eukaryota</taxon>
        <taxon>Metazoa</taxon>
        <taxon>Chordata</taxon>
        <taxon>Craniata</taxon>
        <taxon>Vertebrata</taxon>
        <taxon>Euteleostomi</taxon>
        <taxon>Archelosauria</taxon>
        <taxon>Archosauria</taxon>
        <taxon>Dinosauria</taxon>
        <taxon>Saurischia</taxon>
        <taxon>Theropoda</taxon>
        <taxon>Coelurosauria</taxon>
        <taxon>Aves</taxon>
        <taxon>Neognathae</taxon>
        <taxon>Neoaves</taxon>
        <taxon>Gruiformes</taxon>
        <taxon>Gruidae</taxon>
        <taxon>Grus</taxon>
    </lineage>
</organism>
<dbReference type="Proteomes" id="UP001623348">
    <property type="component" value="Unassembled WGS sequence"/>
</dbReference>
<dbReference type="AlphaFoldDB" id="A0ABC9VRT6"/>
<proteinExistence type="predicted"/>
<gene>
    <name evidence="2" type="ORF">GRJ2_000083100</name>
</gene>
<name>A0ABC9VRT6_GRUJA</name>
<keyword evidence="3" id="KW-1185">Reference proteome</keyword>
<reference evidence="2 3" key="1">
    <citation type="submission" date="2024-06" db="EMBL/GenBank/DDBJ databases">
        <title>The draft genome of Grus japonensis, version 3.</title>
        <authorList>
            <person name="Nabeshima K."/>
            <person name="Suzuki S."/>
            <person name="Onuma M."/>
        </authorList>
    </citation>
    <scope>NUCLEOTIDE SEQUENCE [LARGE SCALE GENOMIC DNA]</scope>
    <source>
        <strain evidence="2 3">451A</strain>
    </source>
</reference>
<evidence type="ECO:0000256" key="1">
    <source>
        <dbReference type="SAM" id="MobiDB-lite"/>
    </source>
</evidence>
<dbReference type="EMBL" id="BAAFJT010000001">
    <property type="protein sequence ID" value="GAB0176179.1"/>
    <property type="molecule type" value="Genomic_DNA"/>
</dbReference>
<sequence>MPADSKTDLSLAKAEPISHSGSTSGITELRRGKIAAQQQPERRVRICERNNPADTKISAEGGGGGAPGTRAEIPLQPLEKTMVRQAVSLQPIELMVEQISSCSPWRTPRWSRWMPKGGCDPVGSLRWSRLLAGPVAP</sequence>
<protein>
    <submittedName>
        <fullName evidence="2">Epimerase family protein SDR39U1</fullName>
    </submittedName>
</protein>
<accession>A0ABC9VRT6</accession>
<comment type="caution">
    <text evidence="2">The sequence shown here is derived from an EMBL/GenBank/DDBJ whole genome shotgun (WGS) entry which is preliminary data.</text>
</comment>
<feature type="region of interest" description="Disordered" evidence="1">
    <location>
        <begin position="1"/>
        <end position="71"/>
    </location>
</feature>